<feature type="compositionally biased region" description="Polar residues" evidence="4">
    <location>
        <begin position="118"/>
        <end position="135"/>
    </location>
</feature>
<protein>
    <submittedName>
        <fullName evidence="8">Type IVB pilus formation R64 PilN family outer membrane protein</fullName>
    </submittedName>
</protein>
<dbReference type="OrthoDB" id="6638496at2"/>
<feature type="domain" description="Type II/III secretion system secretin-like" evidence="6">
    <location>
        <begin position="403"/>
        <end position="541"/>
    </location>
</feature>
<reference evidence="8 9" key="1">
    <citation type="submission" date="2018-05" db="EMBL/GenBank/DDBJ databases">
        <title>Genomic Encyclopedia of Type Strains, Phase IV (KMG-V): Genome sequencing to study the core and pangenomes of soil and plant-associated prokaryotes.</title>
        <authorList>
            <person name="Whitman W."/>
        </authorList>
    </citation>
    <scope>NUCLEOTIDE SEQUENCE [LARGE SCALE GENOMIC DNA]</scope>
    <source>
        <strain evidence="8 9">PNA 200-10</strain>
    </source>
</reference>
<dbReference type="InterPro" id="IPR050810">
    <property type="entry name" value="Bact_Secretion_Sys_Channel"/>
</dbReference>
<feature type="compositionally biased region" description="Gly residues" evidence="4">
    <location>
        <begin position="241"/>
        <end position="256"/>
    </location>
</feature>
<dbReference type="PANTHER" id="PTHR30332">
    <property type="entry name" value="PROBABLE GENERAL SECRETION PATHWAY PROTEIN D"/>
    <property type="match status" value="1"/>
</dbReference>
<dbReference type="EMBL" id="QGHF01000010">
    <property type="protein sequence ID" value="PWK94534.1"/>
    <property type="molecule type" value="Genomic_DNA"/>
</dbReference>
<dbReference type="AlphaFoldDB" id="A0A2V2BCB6"/>
<feature type="chain" id="PRO_5016152253" evidence="5">
    <location>
        <begin position="24"/>
        <end position="572"/>
    </location>
</feature>
<dbReference type="NCBIfam" id="TIGR02520">
    <property type="entry name" value="pilus_B_mal_scr"/>
    <property type="match status" value="1"/>
</dbReference>
<evidence type="ECO:0000256" key="3">
    <source>
        <dbReference type="ARBA" id="ARBA00023136"/>
    </source>
</evidence>
<comment type="caution">
    <text evidence="8">The sequence shown here is derived from an EMBL/GenBank/DDBJ whole genome shotgun (WGS) entry which is preliminary data.</text>
</comment>
<dbReference type="Proteomes" id="UP000245981">
    <property type="component" value="Unassembled WGS sequence"/>
</dbReference>
<dbReference type="GO" id="GO:0009306">
    <property type="term" value="P:protein secretion"/>
    <property type="evidence" value="ECO:0007669"/>
    <property type="project" value="InterPro"/>
</dbReference>
<dbReference type="RefSeq" id="WP_088900956.1">
    <property type="nucleotide sequence ID" value="NZ_QGHF01000010.1"/>
</dbReference>
<feature type="region of interest" description="Disordered" evidence="4">
    <location>
        <begin position="118"/>
        <end position="145"/>
    </location>
</feature>
<dbReference type="InterPro" id="IPR011514">
    <property type="entry name" value="Secretin_N_2"/>
</dbReference>
<dbReference type="InterPro" id="IPR004846">
    <property type="entry name" value="T2SS/T3SS_dom"/>
</dbReference>
<dbReference type="Pfam" id="PF07655">
    <property type="entry name" value="Secretin_N_2"/>
    <property type="match status" value="1"/>
</dbReference>
<dbReference type="PANTHER" id="PTHR30332:SF24">
    <property type="entry name" value="SECRETIN GSPD-RELATED"/>
    <property type="match status" value="1"/>
</dbReference>
<evidence type="ECO:0000313" key="8">
    <source>
        <dbReference type="EMBL" id="PWK94534.1"/>
    </source>
</evidence>
<sequence>MKPFIRLMLVAVLCVANSGCAFKRINDVDRSASATGDLASSLLKQATENRPVVQFSNSQFVNPVPLPVAKYDAPPEIVNCHIPYLTKSPQDIWQFSQDVATNCHLRVRVTPDAVAVLSSQGDKSGSPTQRLTQVPSPVITGADGMRPLDSFGSGVNERMSAQASSGSGSRKFSGINYDGKLGGLLDIVTARLGISWKYENGMVTFFYLQTARFDIEPTDAKYTLTGSVVSGVSNSSSSDGSTGGGGGSNNSGGVTGQSGTNLKSDVTMGNNLYADLKSTAESMLTPGVGRLDMNKTTGTVVVTDVPEVVKRVGDYLTTENTALSRQVNLKVVIYSVNSDASDNVGINWNVIYKTLAGKYGINLAGPTNPVGDAGTISFSVLDTATGAARQFAGSQFLLDALSKQAKVGDVRTIPLMTTNMASASVVVGRQITYLKSVSTTAIASGSNTVPTQTLTPGSVTTGTNITIFPKILSDDRMMLNMFLNISSLIRLRDISSGSSGDKLEAPDIDSRSVPQRVWLKPGQTVVISGLEQNVDNASKEGQFSPDNLALGGNRSGEKTRQSFVITVTPFIG</sequence>
<organism evidence="8 9">
    <name type="scientific">Pantoea allii</name>
    <dbReference type="NCBI Taxonomy" id="574096"/>
    <lineage>
        <taxon>Bacteria</taxon>
        <taxon>Pseudomonadati</taxon>
        <taxon>Pseudomonadota</taxon>
        <taxon>Gammaproteobacteria</taxon>
        <taxon>Enterobacterales</taxon>
        <taxon>Erwiniaceae</taxon>
        <taxon>Pantoea</taxon>
    </lineage>
</organism>
<dbReference type="GO" id="GO:0009297">
    <property type="term" value="P:pilus assembly"/>
    <property type="evidence" value="ECO:0007669"/>
    <property type="project" value="InterPro"/>
</dbReference>
<dbReference type="GO" id="GO:0019867">
    <property type="term" value="C:outer membrane"/>
    <property type="evidence" value="ECO:0007669"/>
    <property type="project" value="InterPro"/>
</dbReference>
<evidence type="ECO:0000256" key="1">
    <source>
        <dbReference type="ARBA" id="ARBA00004370"/>
    </source>
</evidence>
<feature type="compositionally biased region" description="Low complexity" evidence="4">
    <location>
        <begin position="231"/>
        <end position="240"/>
    </location>
</feature>
<evidence type="ECO:0000259" key="6">
    <source>
        <dbReference type="Pfam" id="PF00263"/>
    </source>
</evidence>
<keyword evidence="2 5" id="KW-0732">Signal</keyword>
<dbReference type="Pfam" id="PF00263">
    <property type="entry name" value="Secretin"/>
    <property type="match status" value="1"/>
</dbReference>
<evidence type="ECO:0000259" key="7">
    <source>
        <dbReference type="Pfam" id="PF07655"/>
    </source>
</evidence>
<feature type="signal peptide" evidence="5">
    <location>
        <begin position="1"/>
        <end position="23"/>
    </location>
</feature>
<gene>
    <name evidence="8" type="ORF">C7431_11028</name>
</gene>
<dbReference type="InterPro" id="IPR013359">
    <property type="entry name" value="Pilus_4B_PilN"/>
</dbReference>
<keyword evidence="3" id="KW-0472">Membrane</keyword>
<evidence type="ECO:0000256" key="2">
    <source>
        <dbReference type="ARBA" id="ARBA00022729"/>
    </source>
</evidence>
<proteinExistence type="predicted"/>
<name>A0A2V2BCB6_9GAMM</name>
<evidence type="ECO:0000256" key="4">
    <source>
        <dbReference type="SAM" id="MobiDB-lite"/>
    </source>
</evidence>
<feature type="domain" description="Secretin N-terminal" evidence="7">
    <location>
        <begin position="210"/>
        <end position="297"/>
    </location>
</feature>
<comment type="subcellular location">
    <subcellularLocation>
        <location evidence="1">Membrane</location>
    </subcellularLocation>
</comment>
<evidence type="ECO:0000256" key="5">
    <source>
        <dbReference type="SAM" id="SignalP"/>
    </source>
</evidence>
<evidence type="ECO:0000313" key="9">
    <source>
        <dbReference type="Proteomes" id="UP000245981"/>
    </source>
</evidence>
<feature type="region of interest" description="Disordered" evidence="4">
    <location>
        <begin position="231"/>
        <end position="261"/>
    </location>
</feature>
<accession>A0A2V2BCB6</accession>